<dbReference type="AlphaFoldDB" id="A0A6A4M6M2"/>
<dbReference type="EMBL" id="QEFC01000230">
    <property type="protein sequence ID" value="KAE9465780.1"/>
    <property type="molecule type" value="Genomic_DNA"/>
</dbReference>
<organism evidence="1 2">
    <name type="scientific">Rhododendron williamsianum</name>
    <dbReference type="NCBI Taxonomy" id="262921"/>
    <lineage>
        <taxon>Eukaryota</taxon>
        <taxon>Viridiplantae</taxon>
        <taxon>Streptophyta</taxon>
        <taxon>Embryophyta</taxon>
        <taxon>Tracheophyta</taxon>
        <taxon>Spermatophyta</taxon>
        <taxon>Magnoliopsida</taxon>
        <taxon>eudicotyledons</taxon>
        <taxon>Gunneridae</taxon>
        <taxon>Pentapetalae</taxon>
        <taxon>asterids</taxon>
        <taxon>Ericales</taxon>
        <taxon>Ericaceae</taxon>
        <taxon>Ericoideae</taxon>
        <taxon>Rhodoreae</taxon>
        <taxon>Rhododendron</taxon>
    </lineage>
</organism>
<evidence type="ECO:0000313" key="2">
    <source>
        <dbReference type="Proteomes" id="UP000428333"/>
    </source>
</evidence>
<dbReference type="Proteomes" id="UP000428333">
    <property type="component" value="Linkage Group LG02"/>
</dbReference>
<proteinExistence type="predicted"/>
<gene>
    <name evidence="1" type="ORF">C3L33_02314</name>
</gene>
<dbReference type="InterPro" id="IPR037360">
    <property type="entry name" value="COMMD9"/>
</dbReference>
<evidence type="ECO:0008006" key="3">
    <source>
        <dbReference type="Google" id="ProtNLM"/>
    </source>
</evidence>
<dbReference type="PANTHER" id="PTHR15663">
    <property type="entry name" value="COMM DOMAIN-CONTAINING PROTEIN 9"/>
    <property type="match status" value="1"/>
</dbReference>
<sequence>MEGDTVLYLQLHKLSAIKSQEDLENLLTSLWKTRKTGLPPHLKSSLQSLLNLPSPGEVDPVLVCLRSLMRKCVHENFTGDDILKLFPPDLSLDLQSNLILLFQKYQNQWKEEMSGEQILRTRLLLVDYIFFLSVSYYFNVLVRLCQHLLPRTSISHQVNAGLLPSVGSFLSSETFASLWPRQDEPFNRFSRNNIGASTPLTAETNASHMISIPLQRDVGPTDNLGILPRLKSMTWTLENQKKTPTKRVAVISLKVIRFTKYDSSGTLDQLICGRLAGPETILETRNITCNTEIVPN</sequence>
<keyword evidence="2" id="KW-1185">Reference proteome</keyword>
<name>A0A6A4M6M2_9ERIC</name>
<accession>A0A6A4M6M2</accession>
<comment type="caution">
    <text evidence="1">The sequence shown here is derived from an EMBL/GenBank/DDBJ whole genome shotgun (WGS) entry which is preliminary data.</text>
</comment>
<feature type="non-terminal residue" evidence="1">
    <location>
        <position position="1"/>
    </location>
</feature>
<dbReference type="OrthoDB" id="1915155at2759"/>
<reference evidence="1 2" key="1">
    <citation type="journal article" date="2019" name="Genome Biol. Evol.">
        <title>The Rhododendron genome and chromosomal organization provide insight into shared whole-genome duplications across the heath family (Ericaceae).</title>
        <authorList>
            <person name="Soza V.L."/>
            <person name="Lindsley D."/>
            <person name="Waalkes A."/>
            <person name="Ramage E."/>
            <person name="Patwardhan R.P."/>
            <person name="Burton J.N."/>
            <person name="Adey A."/>
            <person name="Kumar A."/>
            <person name="Qiu R."/>
            <person name="Shendure J."/>
            <person name="Hall B."/>
        </authorList>
    </citation>
    <scope>NUCLEOTIDE SEQUENCE [LARGE SCALE GENOMIC DNA]</scope>
    <source>
        <strain evidence="1">RSF 1966-606</strain>
    </source>
</reference>
<dbReference type="PANTHER" id="PTHR15663:SF6">
    <property type="entry name" value="COMM DOMAIN-CONTAINING PROTEIN-RELATED"/>
    <property type="match status" value="1"/>
</dbReference>
<evidence type="ECO:0000313" key="1">
    <source>
        <dbReference type="EMBL" id="KAE9465780.1"/>
    </source>
</evidence>
<protein>
    <recommendedName>
        <fullName evidence="3">COMM domain-containing protein</fullName>
    </recommendedName>
</protein>